<dbReference type="Gene3D" id="1.25.40.20">
    <property type="entry name" value="Ankyrin repeat-containing domain"/>
    <property type="match status" value="2"/>
</dbReference>
<organism evidence="1 2">
    <name type="scientific">Cavenderia fasciculata</name>
    <name type="common">Slime mold</name>
    <name type="synonym">Dictyostelium fasciculatum</name>
    <dbReference type="NCBI Taxonomy" id="261658"/>
    <lineage>
        <taxon>Eukaryota</taxon>
        <taxon>Amoebozoa</taxon>
        <taxon>Evosea</taxon>
        <taxon>Eumycetozoa</taxon>
        <taxon>Dictyostelia</taxon>
        <taxon>Acytosteliales</taxon>
        <taxon>Cavenderiaceae</taxon>
        <taxon>Cavenderia</taxon>
    </lineage>
</organism>
<reference evidence="2" key="1">
    <citation type="journal article" date="2011" name="Genome Res.">
        <title>Phylogeny-wide analysis of social amoeba genomes highlights ancient origins for complex intercellular communication.</title>
        <authorList>
            <person name="Heidel A.J."/>
            <person name="Lawal H.M."/>
            <person name="Felder M."/>
            <person name="Schilde C."/>
            <person name="Helps N.R."/>
            <person name="Tunggal B."/>
            <person name="Rivero F."/>
            <person name="John U."/>
            <person name="Schleicher M."/>
            <person name="Eichinger L."/>
            <person name="Platzer M."/>
            <person name="Noegel A.A."/>
            <person name="Schaap P."/>
            <person name="Gloeckner G."/>
        </authorList>
    </citation>
    <scope>NUCLEOTIDE SEQUENCE [LARGE SCALE GENOMIC DNA]</scope>
    <source>
        <strain evidence="2">SH3</strain>
    </source>
</reference>
<dbReference type="OrthoDB" id="76773at2759"/>
<dbReference type="STRING" id="1054147.F4PVG0"/>
<proteinExistence type="predicted"/>
<dbReference type="RefSeq" id="XP_004366957.1">
    <property type="nucleotide sequence ID" value="XM_004366900.1"/>
</dbReference>
<name>F4PVG0_CACFS</name>
<dbReference type="Proteomes" id="UP000007797">
    <property type="component" value="Unassembled WGS sequence"/>
</dbReference>
<dbReference type="InterPro" id="IPR036770">
    <property type="entry name" value="Ankyrin_rpt-contain_sf"/>
</dbReference>
<dbReference type="SMART" id="SM00248">
    <property type="entry name" value="ANK"/>
    <property type="match status" value="6"/>
</dbReference>
<dbReference type="Pfam" id="PF12796">
    <property type="entry name" value="Ank_2"/>
    <property type="match status" value="2"/>
</dbReference>
<dbReference type="AlphaFoldDB" id="F4PVG0"/>
<dbReference type="KEGG" id="dfa:DFA_07086"/>
<evidence type="ECO:0008006" key="3">
    <source>
        <dbReference type="Google" id="ProtNLM"/>
    </source>
</evidence>
<dbReference type="PANTHER" id="PTHR46586:SF3">
    <property type="entry name" value="ANKYRIN REPEAT-CONTAINING PROTEIN"/>
    <property type="match status" value="1"/>
</dbReference>
<evidence type="ECO:0000313" key="2">
    <source>
        <dbReference type="Proteomes" id="UP000007797"/>
    </source>
</evidence>
<accession>F4PVG0</accession>
<dbReference type="GeneID" id="14872143"/>
<keyword evidence="2" id="KW-1185">Reference proteome</keyword>
<dbReference type="InterPro" id="IPR052050">
    <property type="entry name" value="SecEffector_AnkRepeat"/>
</dbReference>
<dbReference type="EMBL" id="GL883013">
    <property type="protein sequence ID" value="EGG19974.1"/>
    <property type="molecule type" value="Genomic_DNA"/>
</dbReference>
<dbReference type="InterPro" id="IPR002110">
    <property type="entry name" value="Ankyrin_rpt"/>
</dbReference>
<evidence type="ECO:0000313" key="1">
    <source>
        <dbReference type="EMBL" id="EGG19974.1"/>
    </source>
</evidence>
<gene>
    <name evidence="1" type="ORF">DFA_07086</name>
</gene>
<protein>
    <recommendedName>
        <fullName evidence="3">Ankyrin repeat-containing protein</fullName>
    </recommendedName>
</protein>
<dbReference type="PANTHER" id="PTHR46586">
    <property type="entry name" value="ANKYRIN REPEAT-CONTAINING PROTEIN"/>
    <property type="match status" value="1"/>
</dbReference>
<dbReference type="SUPFAM" id="SSF48403">
    <property type="entry name" value="Ankyrin repeat"/>
    <property type="match status" value="2"/>
</dbReference>
<sequence length="917" mass="103915">MTDIFTCINTITTTTITFKSVIQSEYIKRLIFNQVELISKQLASHVKEKGLTSFDQGIINTSLKGKDIAKLPRFEMISRFAMPWNFIKHYLSSPSEQQNVVDGTDDDDSTIKARLFAISRYCAHQNATLDTLEHLVEWTPAFNPQLDDKNTNSCYRHVRKPYQPGYEFASNIASVGNIDILRYLVTRYPNINLAGAKDNAAKFGYLSIMKLLEPFKTPSSNHGEREYTSNYTLCRATGHFDIFKYLVENLTDKSYLKDTYGYLESAISSGNLDFIKYVYENVTKNPRYSGIDKAADKGSIEIIKFLHDNKVGESDQWEGAMSHAVMNGHLSMVEWLHHNRTETGTTDEMDYACRNGHISIVEWLHFNRTEGCTTKAMDYSKTLEIVQFLHINRTEGATTDAIDNASSRGNLDIIKYLHSNRTEGCTPKAWENAIKNNHIDVVKFLYEHKIGQWTEEVMNQAITYNCSIEMILFIDDKLKVGCTSPRSVETAAKNGRLDIIQYLQQHHNTTSSSSSSIWTSKIMDNAVEYGHIDIVKFLHDNRSEGCGGCALSSAAGKGNLEMVEFLYKNIVNQSNCKVDTYISNVPVMKYLLENNLIDINSAQYNCWDDDYEIQALIKKYEAAANEQPIKKIKKDPAYFDDQMLLRLFPRNSLRPCHKSFLRYHILSIVDAIALVTIGSVLLLSRRLDPQSILGSPCCWATSFIMSITCSDQLALGTLVELISKQLASHVKEKGLTSFDQGIINTSLKGKDIAKLPRFEMISRFAMPWNFIKHYLSSSSSQNVDGAHVDDDSTIKARLFAISRYCAHQNATLDTLEHLVEWTPAFNPQPQHQKDDHDDCYRHVRKPYRPGVRNCGGPSFKYEFASNIASVGNVDILRYLVTRYPNINLAGAKDNAAKFGYLSIMKLLEPFKTPSSPP</sequence>